<reference evidence="11 13" key="1">
    <citation type="submission" date="2014-11" db="EMBL/GenBank/DDBJ databases">
        <title>Genetic blueprint of the zoonotic pathogen Toxocara canis.</title>
        <authorList>
            <person name="Zhu X.-Q."/>
            <person name="Korhonen P.K."/>
            <person name="Cai H."/>
            <person name="Young N.D."/>
            <person name="Nejsum P."/>
            <person name="von Samson-Himmelstjerna G."/>
            <person name="Boag P.R."/>
            <person name="Tan P."/>
            <person name="Li Q."/>
            <person name="Min J."/>
            <person name="Yang Y."/>
            <person name="Wang X."/>
            <person name="Fang X."/>
            <person name="Hall R.S."/>
            <person name="Hofmann A."/>
            <person name="Sternberg P.W."/>
            <person name="Jex A.R."/>
            <person name="Gasser R.B."/>
        </authorList>
    </citation>
    <scope>NUCLEOTIDE SEQUENCE [LARGE SCALE GENOMIC DNA]</scope>
    <source>
        <strain evidence="11">PN_DK_2014</strain>
    </source>
</reference>
<dbReference type="InterPro" id="IPR057475">
    <property type="entry name" value="CUT_C"/>
</dbReference>
<dbReference type="PROSITE" id="PS51034">
    <property type="entry name" value="ZP_2"/>
    <property type="match status" value="1"/>
</dbReference>
<keyword evidence="5 9" id="KW-0732">Signal</keyword>
<evidence type="ECO:0000256" key="1">
    <source>
        <dbReference type="ARBA" id="ARBA00004251"/>
    </source>
</evidence>
<dbReference type="OrthoDB" id="6139674at2759"/>
<evidence type="ECO:0000256" key="6">
    <source>
        <dbReference type="ARBA" id="ARBA00022989"/>
    </source>
</evidence>
<dbReference type="Pfam" id="PF25057">
    <property type="entry name" value="CUT_N"/>
    <property type="match status" value="1"/>
</dbReference>
<dbReference type="Proteomes" id="UP000031036">
    <property type="component" value="Unassembled WGS sequence"/>
</dbReference>
<evidence type="ECO:0000313" key="11">
    <source>
        <dbReference type="EMBL" id="KHN85449.1"/>
    </source>
</evidence>
<evidence type="ECO:0000256" key="9">
    <source>
        <dbReference type="SAM" id="SignalP"/>
    </source>
</evidence>
<keyword evidence="13" id="KW-1185">Reference proteome</keyword>
<feature type="transmembrane region" description="Helical" evidence="8">
    <location>
        <begin position="322"/>
        <end position="342"/>
    </location>
</feature>
<organism evidence="11 13">
    <name type="scientific">Toxocara canis</name>
    <name type="common">Canine roundworm</name>
    <dbReference type="NCBI Taxonomy" id="6265"/>
    <lineage>
        <taxon>Eukaryota</taxon>
        <taxon>Metazoa</taxon>
        <taxon>Ecdysozoa</taxon>
        <taxon>Nematoda</taxon>
        <taxon>Chromadorea</taxon>
        <taxon>Rhabditida</taxon>
        <taxon>Spirurina</taxon>
        <taxon>Ascaridomorpha</taxon>
        <taxon>Ascaridoidea</taxon>
        <taxon>Toxocaridae</taxon>
        <taxon>Toxocara</taxon>
    </lineage>
</organism>
<keyword evidence="7 8" id="KW-0472">Membrane</keyword>
<accession>A0A0B2VVJ3</accession>
<sequence>MSLHGYVVMLLSFISLQDAIPIDNGVEGDPEVECGSVTIAISFNTRNTFQGHVFVKGRFDEPGCRSDESGGEVASLVLPFNSCGVSRIRSLNPKGIFIMTTVIVTFHPQFLTKIDRAYKIECFYMEADKTVSTAISVADLTTAFASHNVPMPICRYEILEGGPEGSLVVYAVIGMQVYHKWTCDSETTDTFCMRVHSCIVDDGKGESVSVLDDNGCAIDKYVLNNIEYPTDLMAGQEAHVYKFADRSQLFFQCQISVSIKEPGIECSRPSCESLRRLRRDIDSVATLDVLSQSIETLDIDVYPTNLSSFDSSSLCVQPLSLVALWLPVVILAAVAAALTVSLRLRSI</sequence>
<evidence type="ECO:0000259" key="10">
    <source>
        <dbReference type="PROSITE" id="PS51034"/>
    </source>
</evidence>
<keyword evidence="6 8" id="KW-1133">Transmembrane helix</keyword>
<dbReference type="InterPro" id="IPR051962">
    <property type="entry name" value="Cuticlin"/>
</dbReference>
<keyword evidence="2" id="KW-0193">Cuticle</keyword>
<feature type="chain" id="PRO_5008827507" evidence="9">
    <location>
        <begin position="20"/>
        <end position="347"/>
    </location>
</feature>
<evidence type="ECO:0000256" key="4">
    <source>
        <dbReference type="ARBA" id="ARBA00022692"/>
    </source>
</evidence>
<dbReference type="GO" id="GO:0042302">
    <property type="term" value="F:structural constituent of cuticle"/>
    <property type="evidence" value="ECO:0007669"/>
    <property type="project" value="UniProtKB-KW"/>
</dbReference>
<dbReference type="InterPro" id="IPR001507">
    <property type="entry name" value="ZP_dom"/>
</dbReference>
<feature type="domain" description="ZP" evidence="10">
    <location>
        <begin position="33"/>
        <end position="273"/>
    </location>
</feature>
<dbReference type="Pfam" id="PF25301">
    <property type="entry name" value="CUT_C"/>
    <property type="match status" value="1"/>
</dbReference>
<evidence type="ECO:0000256" key="5">
    <source>
        <dbReference type="ARBA" id="ARBA00022729"/>
    </source>
</evidence>
<evidence type="ECO:0000256" key="3">
    <source>
        <dbReference type="ARBA" id="ARBA00022475"/>
    </source>
</evidence>
<evidence type="ECO:0000256" key="8">
    <source>
        <dbReference type="SAM" id="Phobius"/>
    </source>
</evidence>
<dbReference type="AlphaFoldDB" id="A0A0B2VVJ3"/>
<proteinExistence type="predicted"/>
<dbReference type="PANTHER" id="PTHR22907">
    <property type="entry name" value="GH04558P"/>
    <property type="match status" value="1"/>
</dbReference>
<dbReference type="PANTHER" id="PTHR22907:SF51">
    <property type="entry name" value="CUTICLIN-1"/>
    <property type="match status" value="1"/>
</dbReference>
<evidence type="ECO:0000256" key="7">
    <source>
        <dbReference type="ARBA" id="ARBA00023136"/>
    </source>
</evidence>
<keyword evidence="4 8" id="KW-0812">Transmembrane</keyword>
<evidence type="ECO:0000313" key="13">
    <source>
        <dbReference type="Proteomes" id="UP000031036"/>
    </source>
</evidence>
<dbReference type="OMA" id="VEMPECK"/>
<dbReference type="STRING" id="6265.A0A0B2VVJ3"/>
<evidence type="ECO:0000313" key="12">
    <source>
        <dbReference type="EMBL" id="VDM38062.1"/>
    </source>
</evidence>
<dbReference type="EMBL" id="JPKZ01000786">
    <property type="protein sequence ID" value="KHN85449.1"/>
    <property type="molecule type" value="Genomic_DNA"/>
</dbReference>
<dbReference type="EMBL" id="UYWY01019547">
    <property type="protein sequence ID" value="VDM38062.1"/>
    <property type="molecule type" value="Genomic_DNA"/>
</dbReference>
<evidence type="ECO:0000256" key="2">
    <source>
        <dbReference type="ARBA" id="ARBA00022460"/>
    </source>
</evidence>
<dbReference type="GO" id="GO:0005886">
    <property type="term" value="C:plasma membrane"/>
    <property type="evidence" value="ECO:0007669"/>
    <property type="project" value="UniProtKB-SubCell"/>
</dbReference>
<reference evidence="12" key="2">
    <citation type="submission" date="2018-11" db="EMBL/GenBank/DDBJ databases">
        <authorList>
            <consortium name="Pathogen Informatics"/>
        </authorList>
    </citation>
    <scope>NUCLEOTIDE SEQUENCE [LARGE SCALE GENOMIC DNA]</scope>
</reference>
<name>A0A0B2VVJ3_TOXCA</name>
<feature type="signal peptide" evidence="9">
    <location>
        <begin position="1"/>
        <end position="19"/>
    </location>
</feature>
<comment type="subcellular location">
    <subcellularLocation>
        <location evidence="1">Cell membrane</location>
        <topology evidence="1">Single-pass type I membrane protein</topology>
    </subcellularLocation>
</comment>
<keyword evidence="3" id="KW-1003">Cell membrane</keyword>
<dbReference type="InterPro" id="IPR056953">
    <property type="entry name" value="CUT_N"/>
</dbReference>
<dbReference type="SMART" id="SM00241">
    <property type="entry name" value="ZP"/>
    <property type="match status" value="1"/>
</dbReference>
<protein>
    <submittedName>
        <fullName evidence="11">Cuticlin-1</fullName>
    </submittedName>
</protein>
<gene>
    <name evidence="11" type="primary">cut-1</name>
    <name evidence="11" type="ORF">Tcan_04747</name>
    <name evidence="12" type="ORF">TCNE_LOCUS6741</name>
</gene>